<name>A0ABW6BE20_9SPHI</name>
<accession>A0ABW6BE20</accession>
<keyword evidence="2" id="KW-1185">Reference proteome</keyword>
<gene>
    <name evidence="1" type="ORF">ACFS7Y_10130</name>
</gene>
<dbReference type="EMBL" id="JBHUPB010000007">
    <property type="protein sequence ID" value="MFD2967747.1"/>
    <property type="molecule type" value="Genomic_DNA"/>
</dbReference>
<dbReference type="Proteomes" id="UP001597525">
    <property type="component" value="Unassembled WGS sequence"/>
</dbReference>
<dbReference type="RefSeq" id="WP_320183023.1">
    <property type="nucleotide sequence ID" value="NZ_CP138332.1"/>
</dbReference>
<evidence type="ECO:0008006" key="3">
    <source>
        <dbReference type="Google" id="ProtNLM"/>
    </source>
</evidence>
<reference evidence="2" key="1">
    <citation type="journal article" date="2019" name="Int. J. Syst. Evol. Microbiol.">
        <title>The Global Catalogue of Microorganisms (GCM) 10K type strain sequencing project: providing services to taxonomists for standard genome sequencing and annotation.</title>
        <authorList>
            <consortium name="The Broad Institute Genomics Platform"/>
            <consortium name="The Broad Institute Genome Sequencing Center for Infectious Disease"/>
            <person name="Wu L."/>
            <person name="Ma J."/>
        </authorList>
    </citation>
    <scope>NUCLEOTIDE SEQUENCE [LARGE SCALE GENOMIC DNA]</scope>
    <source>
        <strain evidence="2">KCTC 22814</strain>
    </source>
</reference>
<organism evidence="1 2">
    <name type="scientific">Sphingobacterium bambusae</name>
    <dbReference type="NCBI Taxonomy" id="662858"/>
    <lineage>
        <taxon>Bacteria</taxon>
        <taxon>Pseudomonadati</taxon>
        <taxon>Bacteroidota</taxon>
        <taxon>Sphingobacteriia</taxon>
        <taxon>Sphingobacteriales</taxon>
        <taxon>Sphingobacteriaceae</taxon>
        <taxon>Sphingobacterium</taxon>
    </lineage>
</organism>
<evidence type="ECO:0000313" key="1">
    <source>
        <dbReference type="EMBL" id="MFD2967747.1"/>
    </source>
</evidence>
<sequence>MKDPIQSLNNAKDLMVNALSKLKSDDLRDTVTIEIACEKLAAFDLGCQGTEESSKIFRTLHNNGCNDLPAVYWFEIISEHSAQQIREQYSVLKESIGTRTIPSFNKRYDKTSKILYVGKGKQNISGRMFLHLGYEKQKINLQGLQLCHWDYSGVLKGLTLRLNIVYFPKDFREIVPYFERSLAKDILPLIGRHL</sequence>
<proteinExistence type="predicted"/>
<comment type="caution">
    <text evidence="1">The sequence shown here is derived from an EMBL/GenBank/DDBJ whole genome shotgun (WGS) entry which is preliminary data.</text>
</comment>
<evidence type="ECO:0000313" key="2">
    <source>
        <dbReference type="Proteomes" id="UP001597525"/>
    </source>
</evidence>
<protein>
    <recommendedName>
        <fullName evidence="3">GIY-YIG domain-containing protein</fullName>
    </recommendedName>
</protein>